<reference evidence="10" key="1">
    <citation type="journal article" date="2019" name="Int. J. Syst. Evol. Microbiol.">
        <title>The Global Catalogue of Microorganisms (GCM) 10K type strain sequencing project: providing services to taxonomists for standard genome sequencing and annotation.</title>
        <authorList>
            <consortium name="The Broad Institute Genomics Platform"/>
            <consortium name="The Broad Institute Genome Sequencing Center for Infectious Disease"/>
            <person name="Wu L."/>
            <person name="Ma J."/>
        </authorList>
    </citation>
    <scope>NUCLEOTIDE SEQUENCE [LARGE SCALE GENOMIC DNA]</scope>
    <source>
        <strain evidence="10">JCM 17695</strain>
    </source>
</reference>
<feature type="domain" description="ABC transmembrane type-1" evidence="8">
    <location>
        <begin position="87"/>
        <end position="278"/>
    </location>
</feature>
<proteinExistence type="inferred from homology"/>
<name>A0ABW2TQE5_9PSEU</name>
<dbReference type="InterPro" id="IPR000515">
    <property type="entry name" value="MetI-like"/>
</dbReference>
<feature type="transmembrane region" description="Helical" evidence="7">
    <location>
        <begin position="158"/>
        <end position="177"/>
    </location>
</feature>
<keyword evidence="2 7" id="KW-0813">Transport</keyword>
<accession>A0ABW2TQE5</accession>
<evidence type="ECO:0000256" key="2">
    <source>
        <dbReference type="ARBA" id="ARBA00022448"/>
    </source>
</evidence>
<protein>
    <submittedName>
        <fullName evidence="9">Carbohydrate ABC transporter permease</fullName>
    </submittedName>
</protein>
<comment type="caution">
    <text evidence="9">The sequence shown here is derived from an EMBL/GenBank/DDBJ whole genome shotgun (WGS) entry which is preliminary data.</text>
</comment>
<dbReference type="Proteomes" id="UP001596512">
    <property type="component" value="Unassembled WGS sequence"/>
</dbReference>
<feature type="transmembrane region" description="Helical" evidence="7">
    <location>
        <begin position="198"/>
        <end position="223"/>
    </location>
</feature>
<feature type="transmembrane region" description="Helical" evidence="7">
    <location>
        <begin position="31"/>
        <end position="54"/>
    </location>
</feature>
<dbReference type="PROSITE" id="PS50928">
    <property type="entry name" value="ABC_TM1"/>
    <property type="match status" value="1"/>
</dbReference>
<evidence type="ECO:0000259" key="8">
    <source>
        <dbReference type="PROSITE" id="PS50928"/>
    </source>
</evidence>
<feature type="transmembrane region" description="Helical" evidence="7">
    <location>
        <begin position="91"/>
        <end position="112"/>
    </location>
</feature>
<evidence type="ECO:0000256" key="3">
    <source>
        <dbReference type="ARBA" id="ARBA00022475"/>
    </source>
</evidence>
<dbReference type="Pfam" id="PF00528">
    <property type="entry name" value="BPD_transp_1"/>
    <property type="match status" value="1"/>
</dbReference>
<keyword evidence="10" id="KW-1185">Reference proteome</keyword>
<evidence type="ECO:0000313" key="10">
    <source>
        <dbReference type="Proteomes" id="UP001596512"/>
    </source>
</evidence>
<organism evidence="9 10">
    <name type="scientific">Actinokineospora soli</name>
    <dbReference type="NCBI Taxonomy" id="1048753"/>
    <lineage>
        <taxon>Bacteria</taxon>
        <taxon>Bacillati</taxon>
        <taxon>Actinomycetota</taxon>
        <taxon>Actinomycetes</taxon>
        <taxon>Pseudonocardiales</taxon>
        <taxon>Pseudonocardiaceae</taxon>
        <taxon>Actinokineospora</taxon>
    </lineage>
</organism>
<evidence type="ECO:0000256" key="4">
    <source>
        <dbReference type="ARBA" id="ARBA00022692"/>
    </source>
</evidence>
<dbReference type="PANTHER" id="PTHR43744">
    <property type="entry name" value="ABC TRANSPORTER PERMEASE PROTEIN MG189-RELATED-RELATED"/>
    <property type="match status" value="1"/>
</dbReference>
<sequence>MTATITRPAPSREAAPAGRSRDSWLVWVARYSIPIALAVIFLAPFAFVVLTAFMTSEQALTSDLWPKSWHPENFVDIFTKLPMLDYLINSMTYALLATVFMLVSSIPAAYALSKLKWRGSKAVFVVVICMMMLPPQVVTVPLYLMWANAGLTGTLWPLVIPMLFGDAFGIFLLRQFLLTIPDEYRDAARIDGCSEWQVLLRIIVPLARPAIAAVAIFQFFYAWNDYYGPLLYTSENQDSWTLSIALSQFKHLHHVEWNLVMAASLLVMAPVIIMFFFAQKAFIQGVTLTGVKG</sequence>
<comment type="subcellular location">
    <subcellularLocation>
        <location evidence="1 7">Cell membrane</location>
        <topology evidence="1 7">Multi-pass membrane protein</topology>
    </subcellularLocation>
</comment>
<evidence type="ECO:0000256" key="1">
    <source>
        <dbReference type="ARBA" id="ARBA00004651"/>
    </source>
</evidence>
<evidence type="ECO:0000256" key="7">
    <source>
        <dbReference type="RuleBase" id="RU363032"/>
    </source>
</evidence>
<dbReference type="SUPFAM" id="SSF161098">
    <property type="entry name" value="MetI-like"/>
    <property type="match status" value="1"/>
</dbReference>
<evidence type="ECO:0000256" key="5">
    <source>
        <dbReference type="ARBA" id="ARBA00022989"/>
    </source>
</evidence>
<keyword evidence="5 7" id="KW-1133">Transmembrane helix</keyword>
<dbReference type="EMBL" id="JBHTEY010000004">
    <property type="protein sequence ID" value="MFC7615721.1"/>
    <property type="molecule type" value="Genomic_DNA"/>
</dbReference>
<evidence type="ECO:0000313" key="9">
    <source>
        <dbReference type="EMBL" id="MFC7615721.1"/>
    </source>
</evidence>
<keyword evidence="6 7" id="KW-0472">Membrane</keyword>
<evidence type="ECO:0000256" key="6">
    <source>
        <dbReference type="ARBA" id="ARBA00023136"/>
    </source>
</evidence>
<keyword evidence="3" id="KW-1003">Cell membrane</keyword>
<dbReference type="Gene3D" id="1.10.3720.10">
    <property type="entry name" value="MetI-like"/>
    <property type="match status" value="1"/>
</dbReference>
<dbReference type="PANTHER" id="PTHR43744:SF12">
    <property type="entry name" value="ABC TRANSPORTER PERMEASE PROTEIN MG189-RELATED"/>
    <property type="match status" value="1"/>
</dbReference>
<keyword evidence="4 7" id="KW-0812">Transmembrane</keyword>
<gene>
    <name evidence="9" type="ORF">ACFQV2_21720</name>
</gene>
<dbReference type="InterPro" id="IPR035906">
    <property type="entry name" value="MetI-like_sf"/>
</dbReference>
<feature type="transmembrane region" description="Helical" evidence="7">
    <location>
        <begin position="124"/>
        <end position="146"/>
    </location>
</feature>
<dbReference type="CDD" id="cd06261">
    <property type="entry name" value="TM_PBP2"/>
    <property type="match status" value="1"/>
</dbReference>
<feature type="transmembrane region" description="Helical" evidence="7">
    <location>
        <begin position="257"/>
        <end position="278"/>
    </location>
</feature>
<comment type="similarity">
    <text evidence="7">Belongs to the binding-protein-dependent transport system permease family.</text>
</comment>